<sequence length="450" mass="53955">MKKKCFVTVVECFKNLYTPTNCVAIDNLSNLENLNDRTIIFLEMDFKDLKFSVDFKFSGLEFHERFCYDESKINVEEIVQRILFIIEHNIKEYNNNNAYDVYFTIKRSDEPNNFYKNEDFETFVCKIKKFLDKNLLYSLLTDYFPFGFKEYFSKRIGLNGFPSSSIECISIRKQQYCFLAFIDEKFKENVKEQLELTLNEIEIEDLRYKASYYLKKPFDDLSIKEKERLYILSIFYDIKMFLKKSAMKELSFVNYINFLILVRYLTNKMDFFKNFLNLFEGKYYLVRKLNEALAVFESENQEFIQKKALDENIRMAEKILNYLEGILTDISFPRSRSEKLVGAFFEFLVDDMVEFKKIIMSDDVKENSNVTIIKTNLRYLNLNYWEEFIASYIKYIKKEGSVSINETNYFETLKDECISFALIDLNKGFAVTPYFYLQAKEYFKNLKLNK</sequence>
<evidence type="ECO:0000313" key="2">
    <source>
        <dbReference type="Proteomes" id="UP000740883"/>
    </source>
</evidence>
<protein>
    <submittedName>
        <fullName evidence="1">Uncharacterized protein</fullName>
    </submittedName>
</protein>
<evidence type="ECO:0000313" key="1">
    <source>
        <dbReference type="EMBL" id="KAF9763949.1"/>
    </source>
</evidence>
<keyword evidence="2" id="KW-1185">Reference proteome</keyword>
<comment type="caution">
    <text evidence="1">The sequence shown here is derived from an EMBL/GenBank/DDBJ whole genome shotgun (WGS) entry which is preliminary data.</text>
</comment>
<proteinExistence type="predicted"/>
<gene>
    <name evidence="1" type="ORF">NGRA_0947</name>
</gene>
<reference evidence="1 2" key="1">
    <citation type="journal article" date="2020" name="Genome Biol. Evol.">
        <title>Comparative genomics of strictly vertically transmitted, feminizing microsporidia endosymbionts of amphipod crustaceans.</title>
        <authorList>
            <person name="Cormier A."/>
            <person name="Chebbi M.A."/>
            <person name="Giraud I."/>
            <person name="Wattier R."/>
            <person name="Teixeira M."/>
            <person name="Gilbert C."/>
            <person name="Rigaud T."/>
            <person name="Cordaux R."/>
        </authorList>
    </citation>
    <scope>NUCLEOTIDE SEQUENCE [LARGE SCALE GENOMIC DNA]</scope>
    <source>
        <strain evidence="1 2">Ou3-Ou53</strain>
    </source>
</reference>
<dbReference type="AlphaFoldDB" id="A0A9P6KZK2"/>
<dbReference type="EMBL" id="SBJO01000047">
    <property type="protein sequence ID" value="KAF9763949.1"/>
    <property type="molecule type" value="Genomic_DNA"/>
</dbReference>
<organism evidence="1 2">
    <name type="scientific">Nosema granulosis</name>
    <dbReference type="NCBI Taxonomy" id="83296"/>
    <lineage>
        <taxon>Eukaryota</taxon>
        <taxon>Fungi</taxon>
        <taxon>Fungi incertae sedis</taxon>
        <taxon>Microsporidia</taxon>
        <taxon>Nosematidae</taxon>
        <taxon>Nosema</taxon>
    </lineage>
</organism>
<name>A0A9P6KZK2_9MICR</name>
<dbReference type="Proteomes" id="UP000740883">
    <property type="component" value="Unassembled WGS sequence"/>
</dbReference>
<accession>A0A9P6KZK2</accession>